<gene>
    <name evidence="4" type="ORF">AAA083_08685</name>
</gene>
<dbReference type="RefSeq" id="WP_180963648.1">
    <property type="nucleotide sequence ID" value="NZ_JBBNOP010000006.1"/>
</dbReference>
<dbReference type="InterPro" id="IPR052710">
    <property type="entry name" value="CAAX_protease"/>
</dbReference>
<feature type="domain" description="CAAX prenyl protease 2/Lysostaphin resistance protein A-like" evidence="3">
    <location>
        <begin position="230"/>
        <end position="317"/>
    </location>
</feature>
<feature type="compositionally biased region" description="Polar residues" evidence="1">
    <location>
        <begin position="59"/>
        <end position="72"/>
    </location>
</feature>
<feature type="transmembrane region" description="Helical" evidence="2">
    <location>
        <begin position="115"/>
        <end position="135"/>
    </location>
</feature>
<feature type="transmembrane region" description="Helical" evidence="2">
    <location>
        <begin position="232"/>
        <end position="254"/>
    </location>
</feature>
<accession>A0ABV1JDV8</accession>
<dbReference type="Pfam" id="PF02517">
    <property type="entry name" value="Rce1-like"/>
    <property type="match status" value="1"/>
</dbReference>
<protein>
    <submittedName>
        <fullName evidence="4">Type II CAAX endopeptidase family protein</fullName>
    </submittedName>
</protein>
<dbReference type="PANTHER" id="PTHR36435">
    <property type="entry name" value="SLR1288 PROTEIN"/>
    <property type="match status" value="1"/>
</dbReference>
<keyword evidence="2" id="KW-1133">Transmembrane helix</keyword>
<evidence type="ECO:0000256" key="2">
    <source>
        <dbReference type="SAM" id="Phobius"/>
    </source>
</evidence>
<evidence type="ECO:0000256" key="1">
    <source>
        <dbReference type="SAM" id="MobiDB-lite"/>
    </source>
</evidence>
<keyword evidence="5" id="KW-1185">Reference proteome</keyword>
<feature type="transmembrane region" description="Helical" evidence="2">
    <location>
        <begin position="190"/>
        <end position="212"/>
    </location>
</feature>
<feature type="region of interest" description="Disordered" evidence="1">
    <location>
        <begin position="59"/>
        <end position="82"/>
    </location>
</feature>
<comment type="caution">
    <text evidence="4">The sequence shown here is derived from an EMBL/GenBank/DDBJ whole genome shotgun (WGS) entry which is preliminary data.</text>
</comment>
<feature type="transmembrane region" description="Helical" evidence="2">
    <location>
        <begin position="147"/>
        <end position="169"/>
    </location>
</feature>
<dbReference type="InterPro" id="IPR003675">
    <property type="entry name" value="Rce1/LyrA-like_dom"/>
</dbReference>
<organism evidence="4 5">
    <name type="scientific">Raoultibacter massiliensis</name>
    <dbReference type="NCBI Taxonomy" id="1852371"/>
    <lineage>
        <taxon>Bacteria</taxon>
        <taxon>Bacillati</taxon>
        <taxon>Actinomycetota</taxon>
        <taxon>Coriobacteriia</taxon>
        <taxon>Eggerthellales</taxon>
        <taxon>Eggerthellaceae</taxon>
        <taxon>Raoultibacter</taxon>
    </lineage>
</organism>
<reference evidence="4 5" key="1">
    <citation type="submission" date="2024-04" db="EMBL/GenBank/DDBJ databases">
        <title>Human intestinal bacterial collection.</title>
        <authorList>
            <person name="Pauvert C."/>
            <person name="Hitch T.C.A."/>
            <person name="Clavel T."/>
        </authorList>
    </citation>
    <scope>NUCLEOTIDE SEQUENCE [LARGE SCALE GENOMIC DNA]</scope>
    <source>
        <strain evidence="4 5">CLA-KB-H42</strain>
    </source>
</reference>
<dbReference type="PANTHER" id="PTHR36435:SF1">
    <property type="entry name" value="CAAX AMINO TERMINAL PROTEASE FAMILY PROTEIN"/>
    <property type="match status" value="1"/>
</dbReference>
<sequence>MRIISFGVFELVILIAAVVVVLAVIGIAIALDRSRKAKALRRPPSFGWLAASSGRQESASFDRSASGATGQRPSAAAGRYEASTVGPQPGFYPYPSIPPKPDGIIIRLWRASYPVLLILGVQALAGLALGALVAANPSFAGVNDYDFVWLVLMGVVVSQVAAVPFLIAFRIMDGNRLRAKGAWSEFRFPVFWKLLLCLALGIAMAFLALSSFELIGFGDDGTQSIVFSAHPVISVLVIGIIGPATEELVFRVLLYSRLREWMAPVSAGLLSALVFALAHGNATQGVTAFFYGLALALVYERYKTFWAPFLLHAGINSTVVIVAVAGRSLMSSLSDPGLFFIVLLSAAIVVGLVVAAYRSAPAEKKMPPFP</sequence>
<evidence type="ECO:0000313" key="4">
    <source>
        <dbReference type="EMBL" id="MEQ3363050.1"/>
    </source>
</evidence>
<keyword evidence="2" id="KW-0472">Membrane</keyword>
<feature type="transmembrane region" description="Helical" evidence="2">
    <location>
        <begin position="338"/>
        <end position="357"/>
    </location>
</feature>
<evidence type="ECO:0000313" key="5">
    <source>
        <dbReference type="Proteomes" id="UP001487305"/>
    </source>
</evidence>
<proteinExistence type="predicted"/>
<keyword evidence="2" id="KW-0812">Transmembrane</keyword>
<name>A0ABV1JDV8_9ACTN</name>
<dbReference type="Proteomes" id="UP001487305">
    <property type="component" value="Unassembled WGS sequence"/>
</dbReference>
<evidence type="ECO:0000259" key="3">
    <source>
        <dbReference type="Pfam" id="PF02517"/>
    </source>
</evidence>
<feature type="transmembrane region" description="Helical" evidence="2">
    <location>
        <begin position="309"/>
        <end position="326"/>
    </location>
</feature>
<feature type="transmembrane region" description="Helical" evidence="2">
    <location>
        <begin position="261"/>
        <end position="279"/>
    </location>
</feature>
<feature type="transmembrane region" description="Helical" evidence="2">
    <location>
        <begin position="6"/>
        <end position="31"/>
    </location>
</feature>
<dbReference type="EMBL" id="JBBNOP010000006">
    <property type="protein sequence ID" value="MEQ3363050.1"/>
    <property type="molecule type" value="Genomic_DNA"/>
</dbReference>